<proteinExistence type="predicted"/>
<protein>
    <submittedName>
        <fullName evidence="1">Uncharacterized protein</fullName>
    </submittedName>
</protein>
<dbReference type="KEGG" id="ster:AOA14_03170"/>
<dbReference type="AlphaFoldDB" id="A0A142VUZ1"/>
<name>A0A142VUZ1_9SPHN</name>
<sequence length="127" mass="14478">MRMTECPDTEAIAEAWIAERLANLTVAQGEPIEVEYTDLLDGLIFAQPSMAWEALKNISRDERVDPVDDVFGMGPLSSFIFQCGVDFREEIHDFWKLNYRFREQYKMVVFRDIAEAIIAPDSIVGAA</sequence>
<organism evidence="1 2">
    <name type="scientific">Sphingopyxis terrae subsp. terrae NBRC 15098</name>
    <dbReference type="NCBI Taxonomy" id="1219058"/>
    <lineage>
        <taxon>Bacteria</taxon>
        <taxon>Pseudomonadati</taxon>
        <taxon>Pseudomonadota</taxon>
        <taxon>Alphaproteobacteria</taxon>
        <taxon>Sphingomonadales</taxon>
        <taxon>Sphingomonadaceae</taxon>
        <taxon>Sphingopyxis</taxon>
    </lineage>
</organism>
<gene>
    <name evidence="1" type="ORF">AOA14_03170</name>
</gene>
<dbReference type="RefSeq" id="WP_186402563.1">
    <property type="nucleotide sequence ID" value="NZ_CP013342.1"/>
</dbReference>
<reference evidence="1 2" key="2">
    <citation type="journal article" date="2016" name="Genome Announc.">
        <title>Complete Genome Sequence of Sphingopyxis terrae Strain 203-1 (NBRC 111660), a Polyethylene Glycol Degrader.</title>
        <authorList>
            <person name="Ohtsubo Y."/>
            <person name="Nonoyama S."/>
            <person name="Nagata Y."/>
            <person name="Numata M."/>
            <person name="Tsuchikane K."/>
            <person name="Hosoyama A."/>
            <person name="Yamazoe A."/>
            <person name="Tsuda M."/>
            <person name="Fujita N."/>
            <person name="Kawai F."/>
        </authorList>
    </citation>
    <scope>NUCLEOTIDE SEQUENCE [LARGE SCALE GENOMIC DNA]</scope>
    <source>
        <strain evidence="1 2">203-1</strain>
    </source>
</reference>
<evidence type="ECO:0000313" key="2">
    <source>
        <dbReference type="Proteomes" id="UP000076234"/>
    </source>
</evidence>
<accession>A0A142VUZ1</accession>
<reference evidence="2" key="1">
    <citation type="submission" date="2015-11" db="EMBL/GenBank/DDBJ databases">
        <title>Complete genome sequence of a polyethylene glycol-degrading strain Sphingopyxis terrae strain 203-1 (NBRC 15098).</title>
        <authorList>
            <person name="Yoshiyuki O."/>
            <person name="Shouta N."/>
            <person name="Nagata Y."/>
            <person name="Numata M."/>
            <person name="Tsuchikane K."/>
            <person name="Hosoyama A."/>
            <person name="Yamazoe A."/>
            <person name="Tsuda M."/>
            <person name="Fujita N."/>
            <person name="Kawai F."/>
        </authorList>
    </citation>
    <scope>NUCLEOTIDE SEQUENCE [LARGE SCALE GENOMIC DNA]</scope>
    <source>
        <strain evidence="2">203-1</strain>
    </source>
</reference>
<evidence type="ECO:0000313" key="1">
    <source>
        <dbReference type="EMBL" id="AMU93606.1"/>
    </source>
</evidence>
<dbReference type="Proteomes" id="UP000076234">
    <property type="component" value="Chromosome"/>
</dbReference>
<dbReference type="EMBL" id="CP013342">
    <property type="protein sequence ID" value="AMU93606.1"/>
    <property type="molecule type" value="Genomic_DNA"/>
</dbReference>